<dbReference type="OMA" id="HTAGNVR"/>
<feature type="domain" description="U2A'/phosphoprotein 32 family A C-terminal" evidence="4">
    <location>
        <begin position="1006"/>
        <end position="1024"/>
    </location>
</feature>
<dbReference type="SMART" id="SM00369">
    <property type="entry name" value="LRR_TYP"/>
    <property type="match status" value="8"/>
</dbReference>
<evidence type="ECO:0000313" key="5">
    <source>
        <dbReference type="Ensembl" id="ENSPCOP00000016388.1"/>
    </source>
</evidence>
<dbReference type="InterPro" id="IPR001611">
    <property type="entry name" value="Leu-rich_rpt"/>
</dbReference>
<reference evidence="5" key="1">
    <citation type="submission" date="2025-08" db="UniProtKB">
        <authorList>
            <consortium name="Ensembl"/>
        </authorList>
    </citation>
    <scope>IDENTIFICATION</scope>
</reference>
<dbReference type="STRING" id="379532.ENSPCOP00000016388"/>
<reference evidence="5" key="2">
    <citation type="submission" date="2025-09" db="UniProtKB">
        <authorList>
            <consortium name="Ensembl"/>
        </authorList>
    </citation>
    <scope>IDENTIFICATION</scope>
</reference>
<gene>
    <name evidence="5" type="primary">LRRC9</name>
</gene>
<dbReference type="InterPro" id="IPR032675">
    <property type="entry name" value="LRR_dom_sf"/>
</dbReference>
<dbReference type="GeneTree" id="ENSGT00940000158583"/>
<dbReference type="PROSITE" id="PS51450">
    <property type="entry name" value="LRR"/>
    <property type="match status" value="10"/>
</dbReference>
<feature type="domain" description="U2A'/phosphoprotein 32 family A C-terminal" evidence="4">
    <location>
        <begin position="768"/>
        <end position="786"/>
    </location>
</feature>
<dbReference type="Pfam" id="PF13855">
    <property type="entry name" value="LRR_8"/>
    <property type="match status" value="1"/>
</dbReference>
<keyword evidence="6" id="KW-1185">Reference proteome</keyword>
<evidence type="ECO:0000256" key="2">
    <source>
        <dbReference type="ARBA" id="ARBA00022737"/>
    </source>
</evidence>
<dbReference type="SUPFAM" id="SSF52058">
    <property type="entry name" value="L domain-like"/>
    <property type="match status" value="3"/>
</dbReference>
<dbReference type="Ensembl" id="ENSPCOT00000027013.1">
    <property type="protein sequence ID" value="ENSPCOP00000016388.1"/>
    <property type="gene ID" value="ENSPCOG00000019961.1"/>
</dbReference>
<dbReference type="InterPro" id="IPR003603">
    <property type="entry name" value="U2A'_phosphoprotein32A_C"/>
</dbReference>
<evidence type="ECO:0000313" key="6">
    <source>
        <dbReference type="Proteomes" id="UP000233160"/>
    </source>
</evidence>
<evidence type="ECO:0000259" key="4">
    <source>
        <dbReference type="SMART" id="SM00446"/>
    </source>
</evidence>
<dbReference type="Gene3D" id="3.80.10.10">
    <property type="entry name" value="Ribonuclease Inhibitor"/>
    <property type="match status" value="6"/>
</dbReference>
<dbReference type="PANTHER" id="PTHR46652">
    <property type="entry name" value="LEUCINE-RICH REPEAT AND IQ DOMAIN-CONTAINING PROTEIN 1-RELATED"/>
    <property type="match status" value="1"/>
</dbReference>
<feature type="region of interest" description="Disordered" evidence="3">
    <location>
        <begin position="279"/>
        <end position="302"/>
    </location>
</feature>
<protein>
    <submittedName>
        <fullName evidence="5">Leucine rich repeat containing 9</fullName>
    </submittedName>
</protein>
<keyword evidence="1" id="KW-0433">Leucine-rich repeat</keyword>
<dbReference type="SMART" id="SM00365">
    <property type="entry name" value="LRR_SD22"/>
    <property type="match status" value="9"/>
</dbReference>
<dbReference type="InterPro" id="IPR050836">
    <property type="entry name" value="SDS22/Internalin_LRR"/>
</dbReference>
<proteinExistence type="predicted"/>
<dbReference type="Proteomes" id="UP000233160">
    <property type="component" value="Unassembled WGS sequence"/>
</dbReference>
<keyword evidence="2" id="KW-0677">Repeat</keyword>
<organism evidence="5 6">
    <name type="scientific">Propithecus coquereli</name>
    <name type="common">Coquerel's sifaka</name>
    <name type="synonym">Propithecus verreauxi coquereli</name>
    <dbReference type="NCBI Taxonomy" id="379532"/>
    <lineage>
        <taxon>Eukaryota</taxon>
        <taxon>Metazoa</taxon>
        <taxon>Chordata</taxon>
        <taxon>Craniata</taxon>
        <taxon>Vertebrata</taxon>
        <taxon>Euteleostomi</taxon>
        <taxon>Mammalia</taxon>
        <taxon>Eutheria</taxon>
        <taxon>Euarchontoglires</taxon>
        <taxon>Primates</taxon>
        <taxon>Strepsirrhini</taxon>
        <taxon>Lemuriformes</taxon>
        <taxon>Indriidae</taxon>
        <taxon>Propithecus</taxon>
    </lineage>
</organism>
<dbReference type="Pfam" id="PF14580">
    <property type="entry name" value="LRR_9"/>
    <property type="match status" value="1"/>
</dbReference>
<dbReference type="SMART" id="SM00364">
    <property type="entry name" value="LRR_BAC"/>
    <property type="match status" value="4"/>
</dbReference>
<dbReference type="Pfam" id="PF12799">
    <property type="entry name" value="LRR_4"/>
    <property type="match status" value="1"/>
</dbReference>
<dbReference type="PANTHER" id="PTHR46652:SF3">
    <property type="entry name" value="LEUCINE-RICH REPEAT-CONTAINING PROTEIN 9"/>
    <property type="match status" value="1"/>
</dbReference>
<feature type="domain" description="U2A'/phosphoprotein 32 family A C-terminal" evidence="4">
    <location>
        <begin position="187"/>
        <end position="205"/>
    </location>
</feature>
<name>A0A2K6FQY8_PROCO</name>
<accession>A0A2K6FQY8</accession>
<evidence type="ECO:0000256" key="3">
    <source>
        <dbReference type="SAM" id="MobiDB-lite"/>
    </source>
</evidence>
<sequence length="1387" mass="160148">MIESENLNQEEIIKELCLCNGLSYEMVVQEGSNTSKLEMFFSGYPRIVGLSLFPNLISLTIVAQDIKEISGLKTCLQLKELWIAECCIELTATSNSWAQVILLPQLPKLLGLQGLQTLKNLNDLNLAGNLISSIGRCLDPNEQLERLNLSGNQICSFKDLTNLTRLRCLKDLCLNDPQYKTNPVCLLCNYSTHVLYHLPCLQRLDTFDVSAKQIKELADITAMKKIMYYNMRIKTVQRHLNEDLERLNDRKCKLQKLPEERIKLLSFAKKSLERELAELKGSGKGHSARSNNNKVTELEKSKNYETVTEEPSLQQKITTKLNVLNERVAFWNKKLDEIEAIYHIEVKQKKKTHGLLIPFLLIELETVGNIHFEEGTRSDDWFNSCYELILSRFCTWDFRTYGITGIKVKRVIKVNNRILRLKFEEKFQKFLDNEDMHDPESYRKMLECLFYVFDPEVTVKKKHLLQILEKGFKESQTSKLPLRKEAVILANSLSMCECPRIEFLQQKYKDEKKNSLEHELFRHGILLITKVFLGQSVQAHEQESINQANYPMVNSVFIPQKYLLNSIIGQRNCDCSVRQCKWFVFDHELVLPEYVVEFEYITVVKAHSLFSSFNNVILEESKKNSEGAVLSQDLKFDDEVIKMQPRIKPRPKLTSLDDKTILSLAKTSIFSHIVVSIMRNKILEQESSIWNQNLHHFYLYLLQYNLEYLDASHNHVITLEGFRGLMKLRHLDLSWNQLKKSGDEINMLCKHTATLLTLDIQHNPWQKPDTLRLSVIGRLKTLTHLDGVLISEEEATEAMKFITGTRITQLSLLRHSSTKEERPRILSVWPSAKILTQISKLGPHLHLSGNWYLKITALHLDGQHLFEITNLEKLKNLKWASFSNNNLTKMEGLEFCVNLEELTLDGNCISKIEGISKLTKLTRLSINNNLLTGLEKHTFDNMLHLHSLSLENNRITSLSGLQKTFTLVELYISNNYVAVNQEIYNLKGLCNLVILDMYGNIVVWNQENYRLFVIFHLPELKALDGISIEPPETENAKDLFGGRLTSDMIAERQGHSTFTEMQELNWTSSSIRTVDLIPVDQFRNVCNVNLQNNNLTSFSGLIYLPNVKVLCLNYNHIESIMPRVKPQMHLTNRQLLYQKVASSGYGQQGTSKTNRDTMCSENLPPIMHSLEVLHLGYNGICNLIQLQLNRLTNLKFLFLQGNEISQIEGLDNLVVLQELVVDHNRIRAFNDSAFAKPSSLLALHLEENRLRELSKLQPLVKLEKLFLGYNKIQDITELEKLDVISSLRELTVYGNPICRKMVHRHVLIFRLPNLQMLDGIPVNSDDRAKAEFHFSELQAKKNSVITILFTLFLLRYKLLVNEQFLGATFQHQIECNCLKRHEHIPRN</sequence>
<evidence type="ECO:0000256" key="1">
    <source>
        <dbReference type="ARBA" id="ARBA00022614"/>
    </source>
</evidence>
<dbReference type="InterPro" id="IPR003591">
    <property type="entry name" value="Leu-rich_rpt_typical-subtyp"/>
</dbReference>
<dbReference type="InterPro" id="IPR025875">
    <property type="entry name" value="Leu-rich_rpt_4"/>
</dbReference>
<dbReference type="SMART" id="SM00446">
    <property type="entry name" value="LRRcap"/>
    <property type="match status" value="3"/>
</dbReference>